<dbReference type="RefSeq" id="WP_078236181.1">
    <property type="nucleotide sequence ID" value="NZ_MUYA01000003.1"/>
</dbReference>
<evidence type="ECO:0000313" key="5">
    <source>
        <dbReference type="Proteomes" id="UP000190867"/>
    </source>
</evidence>
<keyword evidence="2" id="KW-0812">Transmembrane</keyword>
<dbReference type="OrthoDB" id="5677554at2"/>
<comment type="similarity">
    <text evidence="1">Belongs to the peptidase A24 family.</text>
</comment>
<feature type="transmembrane region" description="Helical" evidence="2">
    <location>
        <begin position="61"/>
        <end position="89"/>
    </location>
</feature>
<dbReference type="PANTHER" id="PTHR30487:SF0">
    <property type="entry name" value="PREPILIN LEADER PEPTIDASE_N-METHYLTRANSFERASE-RELATED"/>
    <property type="match status" value="1"/>
</dbReference>
<dbReference type="Pfam" id="PF01478">
    <property type="entry name" value="Peptidase_A24"/>
    <property type="match status" value="1"/>
</dbReference>
<feature type="transmembrane region" description="Helical" evidence="2">
    <location>
        <begin position="174"/>
        <end position="193"/>
    </location>
</feature>
<name>A0A1T0AUJ3_9PAST</name>
<reference evidence="4 5" key="1">
    <citation type="submission" date="2017-02" db="EMBL/GenBank/DDBJ databases">
        <title>Draft genome sequence of Haemophilus paracuniculus CCUG 43573 type strain.</title>
        <authorList>
            <person name="Engstrom-Jakobsson H."/>
            <person name="Salva-Serra F."/>
            <person name="Thorell K."/>
            <person name="Gonzales-Siles L."/>
            <person name="Karlsson R."/>
            <person name="Boulund F."/>
            <person name="Engstrand L."/>
            <person name="Kristiansson E."/>
            <person name="Moore E."/>
        </authorList>
    </citation>
    <scope>NUCLEOTIDE SEQUENCE [LARGE SCALE GENOMIC DNA]</scope>
    <source>
        <strain evidence="4 5">CCUG 43573</strain>
    </source>
</reference>
<dbReference type="AlphaFoldDB" id="A0A1T0AUJ3"/>
<dbReference type="EMBL" id="MUYA01000003">
    <property type="protein sequence ID" value="OOS00266.1"/>
    <property type="molecule type" value="Genomic_DNA"/>
</dbReference>
<feature type="domain" description="Prepilin type IV endopeptidase peptidase" evidence="3">
    <location>
        <begin position="81"/>
        <end position="186"/>
    </location>
</feature>
<gene>
    <name evidence="4" type="ORF">B0187_01910</name>
</gene>
<dbReference type="GO" id="GO:0006465">
    <property type="term" value="P:signal peptide processing"/>
    <property type="evidence" value="ECO:0007669"/>
    <property type="project" value="TreeGrafter"/>
</dbReference>
<dbReference type="GO" id="GO:0004190">
    <property type="term" value="F:aspartic-type endopeptidase activity"/>
    <property type="evidence" value="ECO:0007669"/>
    <property type="project" value="InterPro"/>
</dbReference>
<organism evidence="4 5">
    <name type="scientific">Haemophilus paracuniculus</name>
    <dbReference type="NCBI Taxonomy" id="734"/>
    <lineage>
        <taxon>Bacteria</taxon>
        <taxon>Pseudomonadati</taxon>
        <taxon>Pseudomonadota</taxon>
        <taxon>Gammaproteobacteria</taxon>
        <taxon>Pasteurellales</taxon>
        <taxon>Pasteurellaceae</taxon>
        <taxon>Haemophilus</taxon>
    </lineage>
</organism>
<protein>
    <recommendedName>
        <fullName evidence="3">Prepilin type IV endopeptidase peptidase domain-containing protein</fullName>
    </recommendedName>
</protein>
<feature type="transmembrane region" description="Helical" evidence="2">
    <location>
        <begin position="101"/>
        <end position="117"/>
    </location>
</feature>
<evidence type="ECO:0000313" key="4">
    <source>
        <dbReference type="EMBL" id="OOS00266.1"/>
    </source>
</evidence>
<dbReference type="Proteomes" id="UP000190867">
    <property type="component" value="Unassembled WGS sequence"/>
</dbReference>
<dbReference type="PANTHER" id="PTHR30487">
    <property type="entry name" value="TYPE 4 PREPILIN-LIKE PROTEINS LEADER PEPTIDE-PROCESSING ENZYME"/>
    <property type="match status" value="1"/>
</dbReference>
<keyword evidence="2" id="KW-0472">Membrane</keyword>
<feature type="transmembrane region" description="Helical" evidence="2">
    <location>
        <begin position="200"/>
        <end position="217"/>
    </location>
</feature>
<evidence type="ECO:0000256" key="2">
    <source>
        <dbReference type="SAM" id="Phobius"/>
    </source>
</evidence>
<dbReference type="InterPro" id="IPR050882">
    <property type="entry name" value="Prepilin_peptidase/N-MTase"/>
</dbReference>
<keyword evidence="5" id="KW-1185">Reference proteome</keyword>
<comment type="caution">
    <text evidence="4">The sequence shown here is derived from an EMBL/GenBank/DDBJ whole genome shotgun (WGS) entry which is preliminary data.</text>
</comment>
<sequence>MILFLFSFIVAFWFNRSLVNFPHYIHRQTYDDYTYLVKPEINFQQFCELSRLKPKITHYGYLLYFLCPLVSLLFEQPIVVVVLWILCFLSILDSYYLLTDIRYVGLIFVLSLIYLLIERVEFYDYLFNLLAIIIFFIAFYFVSSIVCKKEMIGNGDLFLLFSLCLFFKLEQMLILIFMACLFGILFYFIYLWLKKEKINKLPFIPFISLSSFIMFFVI</sequence>
<evidence type="ECO:0000259" key="3">
    <source>
        <dbReference type="Pfam" id="PF01478"/>
    </source>
</evidence>
<dbReference type="InterPro" id="IPR000045">
    <property type="entry name" value="Prepilin_IV_endopep_pep"/>
</dbReference>
<keyword evidence="2" id="KW-1133">Transmembrane helix</keyword>
<feature type="transmembrane region" description="Helical" evidence="2">
    <location>
        <begin position="123"/>
        <end position="142"/>
    </location>
</feature>
<accession>A0A1T0AUJ3</accession>
<dbReference type="STRING" id="734.B0187_01910"/>
<dbReference type="GO" id="GO:0005886">
    <property type="term" value="C:plasma membrane"/>
    <property type="evidence" value="ECO:0007669"/>
    <property type="project" value="TreeGrafter"/>
</dbReference>
<proteinExistence type="inferred from homology"/>
<evidence type="ECO:0000256" key="1">
    <source>
        <dbReference type="ARBA" id="ARBA00005801"/>
    </source>
</evidence>